<accession>A0A1H2ZS87</accession>
<protein>
    <submittedName>
        <fullName evidence="1">Phage tail protein, P2 protein I family</fullName>
    </submittedName>
</protein>
<dbReference type="AlphaFoldDB" id="A0A1H2ZS87"/>
<dbReference type="InterPro" id="IPR011748">
    <property type="entry name" value="Unchr_phage_tail-like"/>
</dbReference>
<dbReference type="Proteomes" id="UP000199529">
    <property type="component" value="Unassembled WGS sequence"/>
</dbReference>
<gene>
    <name evidence="1" type="ORF">SAMN05216215_1008145</name>
</gene>
<dbReference type="InterPro" id="IPR006521">
    <property type="entry name" value="Tail_protein_I"/>
</dbReference>
<sequence>MSRRAVPDLPSRYPLGDLLPALYAGDDFAQRFTAGLDSVLAPIVSTMDNIARYFDPRVAPEDFVSWLAGWVSVELDPAWPPPLRRAVVMRAVELHRRNGTVRGLVDRLWLCAGVHARVLDGPGAVWSTRPGTALPGNAITRAVIQVWPGRSAVDRKQVDAVVEAACPIHLTCTVEVLPGPPQREGG</sequence>
<evidence type="ECO:0000313" key="1">
    <source>
        <dbReference type="EMBL" id="SDX19539.1"/>
    </source>
</evidence>
<keyword evidence="2" id="KW-1185">Reference proteome</keyword>
<dbReference type="STRING" id="418495.SAMN05216215_1008145"/>
<dbReference type="EMBL" id="FNOK01000008">
    <property type="protein sequence ID" value="SDX19539.1"/>
    <property type="molecule type" value="Genomic_DNA"/>
</dbReference>
<evidence type="ECO:0000313" key="2">
    <source>
        <dbReference type="Proteomes" id="UP000199529"/>
    </source>
</evidence>
<reference evidence="2" key="1">
    <citation type="submission" date="2016-10" db="EMBL/GenBank/DDBJ databases">
        <authorList>
            <person name="Varghese N."/>
            <person name="Submissions S."/>
        </authorList>
    </citation>
    <scope>NUCLEOTIDE SEQUENCE [LARGE SCALE GENOMIC DNA]</scope>
    <source>
        <strain evidence="2">CGMCC 4.3530</strain>
    </source>
</reference>
<dbReference type="Pfam" id="PF09684">
    <property type="entry name" value="Tail_P2_I"/>
    <property type="match status" value="1"/>
</dbReference>
<dbReference type="OrthoDB" id="370073at2"/>
<organism evidence="1 2">
    <name type="scientific">Saccharopolyspora shandongensis</name>
    <dbReference type="NCBI Taxonomy" id="418495"/>
    <lineage>
        <taxon>Bacteria</taxon>
        <taxon>Bacillati</taxon>
        <taxon>Actinomycetota</taxon>
        <taxon>Actinomycetes</taxon>
        <taxon>Pseudonocardiales</taxon>
        <taxon>Pseudonocardiaceae</taxon>
        <taxon>Saccharopolyspora</taxon>
    </lineage>
</organism>
<name>A0A1H2ZS87_9PSEU</name>
<proteinExistence type="predicted"/>
<dbReference type="RefSeq" id="WP_093264702.1">
    <property type="nucleotide sequence ID" value="NZ_FNOK01000008.1"/>
</dbReference>
<dbReference type="NCBIfam" id="TIGR02242">
    <property type="entry name" value="tail_TIGR02242"/>
    <property type="match status" value="1"/>
</dbReference>